<organism evidence="3 4">
    <name type="scientific">Euplotes crassus</name>
    <dbReference type="NCBI Taxonomy" id="5936"/>
    <lineage>
        <taxon>Eukaryota</taxon>
        <taxon>Sar</taxon>
        <taxon>Alveolata</taxon>
        <taxon>Ciliophora</taxon>
        <taxon>Intramacronucleata</taxon>
        <taxon>Spirotrichea</taxon>
        <taxon>Hypotrichia</taxon>
        <taxon>Euplotida</taxon>
        <taxon>Euplotidae</taxon>
        <taxon>Moneuplotes</taxon>
    </lineage>
</organism>
<dbReference type="EMBL" id="CAMPGE010023587">
    <property type="protein sequence ID" value="CAI2381507.1"/>
    <property type="molecule type" value="Genomic_DNA"/>
</dbReference>
<keyword evidence="1" id="KW-0175">Coiled coil</keyword>
<reference evidence="3" key="1">
    <citation type="submission" date="2023-07" db="EMBL/GenBank/DDBJ databases">
        <authorList>
            <consortium name="AG Swart"/>
            <person name="Singh M."/>
            <person name="Singh A."/>
            <person name="Seah K."/>
            <person name="Emmerich C."/>
        </authorList>
    </citation>
    <scope>NUCLEOTIDE SEQUENCE</scope>
    <source>
        <strain evidence="3">DP1</strain>
    </source>
</reference>
<gene>
    <name evidence="3" type="ORF">ECRASSUSDP1_LOCUS22963</name>
</gene>
<proteinExistence type="predicted"/>
<evidence type="ECO:0000256" key="1">
    <source>
        <dbReference type="SAM" id="Coils"/>
    </source>
</evidence>
<feature type="region of interest" description="Disordered" evidence="2">
    <location>
        <begin position="582"/>
        <end position="603"/>
    </location>
</feature>
<evidence type="ECO:0000256" key="2">
    <source>
        <dbReference type="SAM" id="MobiDB-lite"/>
    </source>
</evidence>
<evidence type="ECO:0000313" key="3">
    <source>
        <dbReference type="EMBL" id="CAI2381507.1"/>
    </source>
</evidence>
<protein>
    <submittedName>
        <fullName evidence="3">Uncharacterized protein</fullName>
    </submittedName>
</protein>
<feature type="compositionally biased region" description="Polar residues" evidence="2">
    <location>
        <begin position="1"/>
        <end position="10"/>
    </location>
</feature>
<feature type="region of interest" description="Disordered" evidence="2">
    <location>
        <begin position="52"/>
        <end position="127"/>
    </location>
</feature>
<sequence>MKSQSPVTRTKTLESYHQRHKSYNRVIPKKFQQIRDNNDLFESDIMTRVLTGNKPKGASRKSFTSPCRNPGIPGISSETPLKLDFSPNLSKINEKMSSPEKPKSIRKNSSPVKEAKGAHESPSPSVMQIQKQHSTGVINHSYLSSPVRSPSVSKHVRKISPVSIKYPLDTQFGRYFNRELTRTKKKLKTSNVMMEGVFDSLLEINRRVILKYVVGEYLNPDPEELELLKKKKEKRVKRQVPSAPPQPVTPIRQSPLALKEGHEEGVEKAKALVRRLNKEKKFREERKLKEILQRQMEEIEYQERLKEEKEAEERKKNELYELKRLEIEKRIKDKERKKIDELELLNRSRMTISQCRAKEPLYKKLEKKFHENFEIPELQSRKQKLKEIRELKGKRHQKKEIFINIKKYESVVRQRMAELEEERMRKAANIDYHPEKYKTKTNQKVFEEDQRKKKELLDRMNKKRLLAEKKMTYGQFVQQVHKPIVSEKKKEEMEHLKEKAKHPVKEGKKIPSSAGYHDLYNLHGENPWNSTSHLVGQSRISSLSAINHRTPLNNLRNHSRLVSRGAKNSTRKLKHKSTGKFTLNENENFGDEISNEHPENNFSEVPKTIYSTTEAAKYSEKKPKKLIIMKKSKRVHKGLRAKRLSPRKLKNHKREKLDEERTNRWKNSMQRISHSANDNKVEKIKNLAGMIESKANQKEKILNTKDGLNVEETIEVNDMYLSAIKAKLALLDDED</sequence>
<comment type="caution">
    <text evidence="3">The sequence shown here is derived from an EMBL/GenBank/DDBJ whole genome shotgun (WGS) entry which is preliminary data.</text>
</comment>
<keyword evidence="4" id="KW-1185">Reference proteome</keyword>
<evidence type="ECO:0000313" key="4">
    <source>
        <dbReference type="Proteomes" id="UP001295684"/>
    </source>
</evidence>
<feature type="region of interest" description="Disordered" evidence="2">
    <location>
        <begin position="1"/>
        <end position="24"/>
    </location>
</feature>
<feature type="coiled-coil region" evidence="1">
    <location>
        <begin position="259"/>
        <end position="345"/>
    </location>
</feature>
<dbReference type="Proteomes" id="UP001295684">
    <property type="component" value="Unassembled WGS sequence"/>
</dbReference>
<feature type="compositionally biased region" description="Basic and acidic residues" evidence="2">
    <location>
        <begin position="92"/>
        <end position="103"/>
    </location>
</feature>
<dbReference type="AlphaFoldDB" id="A0AAD1XYR5"/>
<accession>A0AAD1XYR5</accession>
<name>A0AAD1XYR5_EUPCR</name>